<keyword evidence="2 5" id="KW-0812">Transmembrane</keyword>
<dbReference type="KEGG" id="lch:Lcho_2346"/>
<evidence type="ECO:0000313" key="7">
    <source>
        <dbReference type="EMBL" id="ACB34611.1"/>
    </source>
</evidence>
<evidence type="ECO:0000256" key="3">
    <source>
        <dbReference type="ARBA" id="ARBA00022989"/>
    </source>
</evidence>
<comment type="subcellular location">
    <subcellularLocation>
        <location evidence="1">Membrane</location>
        <topology evidence="1">Multi-pass membrane protein</topology>
    </subcellularLocation>
</comment>
<gene>
    <name evidence="7" type="ordered locus">Lcho_2346</name>
</gene>
<feature type="transmembrane region" description="Helical" evidence="5">
    <location>
        <begin position="6"/>
        <end position="25"/>
    </location>
</feature>
<name>B1Y4P8_LEPCP</name>
<feature type="transmembrane region" description="Helical" evidence="5">
    <location>
        <begin position="82"/>
        <end position="101"/>
    </location>
</feature>
<evidence type="ECO:0000259" key="6">
    <source>
        <dbReference type="Pfam" id="PF04932"/>
    </source>
</evidence>
<evidence type="ECO:0000256" key="1">
    <source>
        <dbReference type="ARBA" id="ARBA00004141"/>
    </source>
</evidence>
<organism evidence="7 8">
    <name type="scientific">Leptothrix cholodnii (strain ATCC 51168 / LMG 8142 / SP-6)</name>
    <name type="common">Leptothrix discophora (strain SP-6)</name>
    <dbReference type="NCBI Taxonomy" id="395495"/>
    <lineage>
        <taxon>Bacteria</taxon>
        <taxon>Pseudomonadati</taxon>
        <taxon>Pseudomonadota</taxon>
        <taxon>Betaproteobacteria</taxon>
        <taxon>Burkholderiales</taxon>
        <taxon>Sphaerotilaceae</taxon>
        <taxon>Leptothrix</taxon>
    </lineage>
</organism>
<feature type="transmembrane region" description="Helical" evidence="5">
    <location>
        <begin position="37"/>
        <end position="57"/>
    </location>
</feature>
<feature type="transmembrane region" description="Helical" evidence="5">
    <location>
        <begin position="122"/>
        <end position="143"/>
    </location>
</feature>
<evidence type="ECO:0000313" key="8">
    <source>
        <dbReference type="Proteomes" id="UP000001693"/>
    </source>
</evidence>
<sequence length="481" mass="52217" precursor="true">MTESILIMLSALGALVVVGIQASLLSWVKKNLAIFELYIPSVLVSLSGLVFLISGMLTERNLQLASLAVNSVDLNISPYVNWISRVANLFVLSLGGSYLVVKIIAHVWRSRDESGNALKWSLFPRLSTLFLSFVFMYFISQVFGTEGGFEQKPVYWIIAFSAMLLSPGAGLIAGLRCAKLILLIYMVVSVLYIALDFNQVLAPGYKGVIPGFSYRFWGLAPHANAIGPLAALLLFLEVSVPSRSFLARSSFYLVGTFVLIISQSKTSIGAAMVGMVVASFACGKRNADYSGPYVMGLPHVIAGFALSAATLVLLMFSIIGMPRELASVASKINSAIDFSTMSGRSDIWRTAIYEFERNPMFGYGLGIWGADFRASIGMNYAYHAHNQLLQSMSESGVCGILGFGVFFVASLLYCFKARVSTYGGSVAIFLLFTFRCITEAPLKVAAIGTGETFFLLVLLMLWGLADKNTERLCVGQSTPLP</sequence>
<protein>
    <submittedName>
        <fullName evidence="7">O-antigen polymerase</fullName>
    </submittedName>
</protein>
<feature type="transmembrane region" description="Helical" evidence="5">
    <location>
        <begin position="419"/>
        <end position="437"/>
    </location>
</feature>
<accession>B1Y4P8</accession>
<feature type="domain" description="O-antigen ligase-related" evidence="6">
    <location>
        <begin position="253"/>
        <end position="403"/>
    </location>
</feature>
<dbReference type="STRING" id="395495.Lcho_2346"/>
<keyword evidence="3 5" id="KW-1133">Transmembrane helix</keyword>
<feature type="transmembrane region" description="Helical" evidence="5">
    <location>
        <begin position="300"/>
        <end position="321"/>
    </location>
</feature>
<dbReference type="RefSeq" id="WP_012347369.1">
    <property type="nucleotide sequence ID" value="NC_010524.1"/>
</dbReference>
<reference evidence="7 8" key="1">
    <citation type="submission" date="2008-03" db="EMBL/GenBank/DDBJ databases">
        <title>Complete sequence of Leptothrix cholodnii SP-6.</title>
        <authorList>
            <consortium name="US DOE Joint Genome Institute"/>
            <person name="Copeland A."/>
            <person name="Lucas S."/>
            <person name="Lapidus A."/>
            <person name="Glavina del Rio T."/>
            <person name="Dalin E."/>
            <person name="Tice H."/>
            <person name="Bruce D."/>
            <person name="Goodwin L."/>
            <person name="Pitluck S."/>
            <person name="Chertkov O."/>
            <person name="Brettin T."/>
            <person name="Detter J.C."/>
            <person name="Han C."/>
            <person name="Kuske C.R."/>
            <person name="Schmutz J."/>
            <person name="Larimer F."/>
            <person name="Land M."/>
            <person name="Hauser L."/>
            <person name="Kyrpides N."/>
            <person name="Lykidis A."/>
            <person name="Emerson D."/>
            <person name="Richardson P."/>
        </authorList>
    </citation>
    <scope>NUCLEOTIDE SEQUENCE [LARGE SCALE GENOMIC DNA]</scope>
    <source>
        <strain evidence="8">ATCC 51168 / LMG 8142 / SP-6</strain>
    </source>
</reference>
<keyword evidence="4 5" id="KW-0472">Membrane</keyword>
<feature type="transmembrane region" description="Helical" evidence="5">
    <location>
        <begin position="444"/>
        <end position="465"/>
    </location>
</feature>
<feature type="transmembrane region" description="Helical" evidence="5">
    <location>
        <begin position="155"/>
        <end position="175"/>
    </location>
</feature>
<dbReference type="Proteomes" id="UP000001693">
    <property type="component" value="Chromosome"/>
</dbReference>
<proteinExistence type="predicted"/>
<evidence type="ECO:0000256" key="2">
    <source>
        <dbReference type="ARBA" id="ARBA00022692"/>
    </source>
</evidence>
<evidence type="ECO:0000256" key="5">
    <source>
        <dbReference type="SAM" id="Phobius"/>
    </source>
</evidence>
<dbReference type="PANTHER" id="PTHR37422">
    <property type="entry name" value="TEICHURONIC ACID BIOSYNTHESIS PROTEIN TUAE"/>
    <property type="match status" value="1"/>
</dbReference>
<evidence type="ECO:0000256" key="4">
    <source>
        <dbReference type="ARBA" id="ARBA00023136"/>
    </source>
</evidence>
<dbReference type="Pfam" id="PF04932">
    <property type="entry name" value="Wzy_C"/>
    <property type="match status" value="1"/>
</dbReference>
<dbReference type="PANTHER" id="PTHR37422:SF13">
    <property type="entry name" value="LIPOPOLYSACCHARIDE BIOSYNTHESIS PROTEIN PA4999-RELATED"/>
    <property type="match status" value="1"/>
</dbReference>
<dbReference type="EMBL" id="CP001013">
    <property type="protein sequence ID" value="ACB34611.1"/>
    <property type="molecule type" value="Genomic_DNA"/>
</dbReference>
<dbReference type="eggNOG" id="COG3307">
    <property type="taxonomic scope" value="Bacteria"/>
</dbReference>
<dbReference type="HOGENOM" id="CLU_551910_0_0_4"/>
<keyword evidence="8" id="KW-1185">Reference proteome</keyword>
<feature type="transmembrane region" description="Helical" evidence="5">
    <location>
        <begin position="222"/>
        <end position="240"/>
    </location>
</feature>
<feature type="transmembrane region" description="Helical" evidence="5">
    <location>
        <begin position="182"/>
        <end position="202"/>
    </location>
</feature>
<feature type="transmembrane region" description="Helical" evidence="5">
    <location>
        <begin position="252"/>
        <end position="280"/>
    </location>
</feature>
<dbReference type="InterPro" id="IPR007016">
    <property type="entry name" value="O-antigen_ligase-rel_domated"/>
</dbReference>
<feature type="transmembrane region" description="Helical" evidence="5">
    <location>
        <begin position="395"/>
        <end position="413"/>
    </location>
</feature>
<dbReference type="InterPro" id="IPR051533">
    <property type="entry name" value="WaaL-like"/>
</dbReference>
<dbReference type="GO" id="GO:0016020">
    <property type="term" value="C:membrane"/>
    <property type="evidence" value="ECO:0007669"/>
    <property type="project" value="UniProtKB-SubCell"/>
</dbReference>
<dbReference type="OrthoDB" id="7056675at2"/>
<dbReference type="AlphaFoldDB" id="B1Y4P8"/>